<gene>
    <name evidence="6" type="primary">HaOG206854</name>
    <name evidence="6" type="ORF">B5X24_HaOG206854</name>
</gene>
<dbReference type="GO" id="GO:0003723">
    <property type="term" value="F:RNA binding"/>
    <property type="evidence" value="ECO:0007669"/>
    <property type="project" value="InterPro"/>
</dbReference>
<feature type="active site" evidence="3">
    <location>
        <position position="350"/>
    </location>
</feature>
<evidence type="ECO:0000256" key="1">
    <source>
        <dbReference type="ARBA" id="ARBA00007469"/>
    </source>
</evidence>
<dbReference type="InterPro" id="IPR036430">
    <property type="entry name" value="RNase_T2-like_sf"/>
</dbReference>
<name>A0A2W1BTC8_HELAM</name>
<accession>A0A2W1BTC8</accession>
<keyword evidence="2" id="KW-1015">Disulfide bond</keyword>
<dbReference type="SUPFAM" id="SSF55895">
    <property type="entry name" value="Ribonuclease Rh-like"/>
    <property type="match status" value="2"/>
</dbReference>
<dbReference type="Proteomes" id="UP000249218">
    <property type="component" value="Unassembled WGS sequence"/>
</dbReference>
<dbReference type="PANTHER" id="PTHR11240:SF22">
    <property type="entry name" value="RIBONUCLEASE T2"/>
    <property type="match status" value="1"/>
</dbReference>
<organism evidence="6 7">
    <name type="scientific">Helicoverpa armigera</name>
    <name type="common">Cotton bollworm</name>
    <name type="synonym">Heliothis armigera</name>
    <dbReference type="NCBI Taxonomy" id="29058"/>
    <lineage>
        <taxon>Eukaryota</taxon>
        <taxon>Metazoa</taxon>
        <taxon>Ecdysozoa</taxon>
        <taxon>Arthropoda</taxon>
        <taxon>Hexapoda</taxon>
        <taxon>Insecta</taxon>
        <taxon>Pterygota</taxon>
        <taxon>Neoptera</taxon>
        <taxon>Endopterygota</taxon>
        <taxon>Lepidoptera</taxon>
        <taxon>Glossata</taxon>
        <taxon>Ditrysia</taxon>
        <taxon>Noctuoidea</taxon>
        <taxon>Noctuidae</taxon>
        <taxon>Heliothinae</taxon>
        <taxon>Helicoverpa</taxon>
    </lineage>
</organism>
<reference evidence="6 7" key="1">
    <citation type="journal article" date="2017" name="BMC Biol.">
        <title>Genomic innovations, transcriptional plasticity and gene loss underlying the evolution and divergence of two highly polyphagous and invasive Helicoverpa pest species.</title>
        <authorList>
            <person name="Pearce S.L."/>
            <person name="Clarke D.F."/>
            <person name="East P.D."/>
            <person name="Elfekih S."/>
            <person name="Gordon K.H."/>
            <person name="Jermiin L.S."/>
            <person name="McGaughran A."/>
            <person name="Oakeshott J.G."/>
            <person name="Papanikolaou A."/>
            <person name="Perera O.P."/>
            <person name="Rane R.V."/>
            <person name="Richards S."/>
            <person name="Tay W.T."/>
            <person name="Walsh T.K."/>
            <person name="Anderson A."/>
            <person name="Anderson C.J."/>
            <person name="Asgari S."/>
            <person name="Board P.G."/>
            <person name="Bretschneider A."/>
            <person name="Campbell P.M."/>
            <person name="Chertemps T."/>
            <person name="Christeller J.T."/>
            <person name="Coppin C.W."/>
            <person name="Downes S.J."/>
            <person name="Duan G."/>
            <person name="Farnsworth C.A."/>
            <person name="Good R.T."/>
            <person name="Han L.B."/>
            <person name="Han Y.C."/>
            <person name="Hatje K."/>
            <person name="Horne I."/>
            <person name="Huang Y.P."/>
            <person name="Hughes D.S."/>
            <person name="Jacquin-Joly E."/>
            <person name="James W."/>
            <person name="Jhangiani S."/>
            <person name="Kollmar M."/>
            <person name="Kuwar S.S."/>
            <person name="Li S."/>
            <person name="Liu N.Y."/>
            <person name="Maibeche M.T."/>
            <person name="Miller J.R."/>
            <person name="Montagne N."/>
            <person name="Perry T."/>
            <person name="Qu J."/>
            <person name="Song S.V."/>
            <person name="Sutton G.G."/>
            <person name="Vogel H."/>
            <person name="Walenz B.P."/>
            <person name="Xu W."/>
            <person name="Zhang H.J."/>
            <person name="Zou Z."/>
            <person name="Batterham P."/>
            <person name="Edwards O.R."/>
            <person name="Feyereisen R."/>
            <person name="Gibbs R.A."/>
            <person name="Heckel D.G."/>
            <person name="McGrath A."/>
            <person name="Robin C."/>
            <person name="Scherer S.E."/>
            <person name="Worley K.C."/>
            <person name="Wu Y.D."/>
        </authorList>
    </citation>
    <scope>NUCLEOTIDE SEQUENCE [LARGE SCALE GENOMIC DNA]</scope>
    <source>
        <strain evidence="6">Harm_GR_Male_#8</strain>
        <tissue evidence="6">Whole organism</tissue>
    </source>
</reference>
<proteinExistence type="inferred from homology"/>
<feature type="chain" id="PRO_5016097282" evidence="5">
    <location>
        <begin position="20"/>
        <end position="466"/>
    </location>
</feature>
<protein>
    <submittedName>
        <fullName evidence="6">Uncharacterized protein</fullName>
    </submittedName>
</protein>
<feature type="active site" evidence="3">
    <location>
        <position position="354"/>
    </location>
</feature>
<evidence type="ECO:0000256" key="4">
    <source>
        <dbReference type="RuleBase" id="RU004328"/>
    </source>
</evidence>
<evidence type="ECO:0000313" key="7">
    <source>
        <dbReference type="Proteomes" id="UP000249218"/>
    </source>
</evidence>
<dbReference type="PANTHER" id="PTHR11240">
    <property type="entry name" value="RIBONUCLEASE T2"/>
    <property type="match status" value="1"/>
</dbReference>
<evidence type="ECO:0000313" key="6">
    <source>
        <dbReference type="EMBL" id="PZC74983.1"/>
    </source>
</evidence>
<dbReference type="GO" id="GO:0006401">
    <property type="term" value="P:RNA catabolic process"/>
    <property type="evidence" value="ECO:0007669"/>
    <property type="project" value="TreeGrafter"/>
</dbReference>
<feature type="signal peptide" evidence="5">
    <location>
        <begin position="1"/>
        <end position="19"/>
    </location>
</feature>
<keyword evidence="5" id="KW-0732">Signal</keyword>
<dbReference type="Gene3D" id="3.90.730.10">
    <property type="entry name" value="Ribonuclease T2-like"/>
    <property type="match status" value="2"/>
</dbReference>
<comment type="similarity">
    <text evidence="1 4">Belongs to the RNase T2 family.</text>
</comment>
<dbReference type="InterPro" id="IPR033697">
    <property type="entry name" value="Ribonuclease_T2_eukaryotic"/>
</dbReference>
<dbReference type="InterPro" id="IPR001568">
    <property type="entry name" value="RNase_T2-like"/>
</dbReference>
<dbReference type="EMBL" id="KZ150015">
    <property type="protein sequence ID" value="PZC74983.1"/>
    <property type="molecule type" value="Genomic_DNA"/>
</dbReference>
<dbReference type="GO" id="GO:0005576">
    <property type="term" value="C:extracellular region"/>
    <property type="evidence" value="ECO:0007669"/>
    <property type="project" value="TreeGrafter"/>
</dbReference>
<keyword evidence="7" id="KW-1185">Reference proteome</keyword>
<dbReference type="AlphaFoldDB" id="A0A2W1BTC8"/>
<dbReference type="OrthoDB" id="435754at2759"/>
<feature type="active site" evidence="3">
    <location>
        <position position="297"/>
    </location>
</feature>
<dbReference type="InterPro" id="IPR033130">
    <property type="entry name" value="RNase_T2_His_AS_2"/>
</dbReference>
<evidence type="ECO:0000256" key="5">
    <source>
        <dbReference type="SAM" id="SignalP"/>
    </source>
</evidence>
<sequence>MDSKNVFLLLCLCFHQVYLSDIKATNETDNSFDILVLSQHWPITQCKLWTYVTHPGGKCVFPEKKNQWTLHGIWPMSLDYDKPMFCNDSWPLDRELMKSLEPDLDQAWTNVYKEEEHYYFWNHEWTKHGTCAIVLEPFDSQLKYFKTGIEWNRKYPIGDMLEAAGIIPSDSKGFTPRDLVAAVKAKTDKYPGVVCQKINGVQFLDELHICFDKQLNVIDCSPAVNTYTCDVFEGIIYPATVLHDAQSATNEKATQDNDFDILVFSQEWPVTVCKFWQQLSPGGQCVFPDKEDQWTVHGIWPSKLGQKGPGFCNESWAFEPEFVKLLEQDLDQVWTNVYKETEHYSFWEHEWDRHGTCATTLQPFATPHKFFSKAIEWHRTYFLTDMLEAANIYPSDDEEIYADNIINAVKADTGKDPMVVCKYFDGVQFLEEIRICFDKELNVIDCSPTVYKTCDVSRWIVFPASP</sequence>
<dbReference type="PROSITE" id="PS00531">
    <property type="entry name" value="RNASE_T2_2"/>
    <property type="match status" value="2"/>
</dbReference>
<evidence type="ECO:0000256" key="3">
    <source>
        <dbReference type="PIRSR" id="PIRSR633697-1"/>
    </source>
</evidence>
<evidence type="ECO:0000256" key="2">
    <source>
        <dbReference type="ARBA" id="ARBA00023157"/>
    </source>
</evidence>
<dbReference type="GO" id="GO:0033897">
    <property type="term" value="F:ribonuclease T2 activity"/>
    <property type="evidence" value="ECO:0007669"/>
    <property type="project" value="InterPro"/>
</dbReference>
<dbReference type="Pfam" id="PF00445">
    <property type="entry name" value="Ribonuclease_T2"/>
    <property type="match status" value="2"/>
</dbReference>
<dbReference type="CDD" id="cd01061">
    <property type="entry name" value="RNase_T2_euk"/>
    <property type="match status" value="2"/>
</dbReference>